<accession>A0A5M8P2Q3</accession>
<sequence length="339" mass="39546">MGREISLFSDYHTAENSLTNYCGLILKLLYEENPESFQEVISALSSSTDFNIQPTFEQQVKKGESILDLLIEQKSFSIRFETKITDWFYEDQIHRHLAGFDSNPSCKILFLLSNFEGKDPNEKYESLIKEAKEKYDVILAAITFEDFINTLKSDNIRSSDTFKRFLSEFEYYLEHKNYFPSWKYKLDVVNSAASIDEILANNFYMCPNTGGAYSHRRAKYFGAYKNKTVQHIYEVDAVVAIERNEEDAKIEWKQSPQDDKSLIEKAKKKIAESPGRKEEIQRNGLLVFLLGDNIKTNFQKQSKGGMFGSKKYFDLKKLEMNNLNDLKRAIEKKQLKWDE</sequence>
<reference evidence="1 2" key="1">
    <citation type="submission" date="2019-03" db="EMBL/GenBank/DDBJ databases">
        <title>Single cell metagenomics reveals metabolic interactions within the superorganism composed of flagellate Streblomastix strix and complex community of Bacteroidetes bacteria on its surface.</title>
        <authorList>
            <person name="Treitli S.C."/>
            <person name="Kolisko M."/>
            <person name="Husnik F."/>
            <person name="Keeling P."/>
            <person name="Hampl V."/>
        </authorList>
    </citation>
    <scope>NUCLEOTIDE SEQUENCE [LARGE SCALE GENOMIC DNA]</scope>
    <source>
        <strain evidence="1">St1</strain>
    </source>
</reference>
<dbReference type="Proteomes" id="UP000324575">
    <property type="component" value="Unassembled WGS sequence"/>
</dbReference>
<dbReference type="EMBL" id="SNRX01000006">
    <property type="protein sequence ID" value="KAA6302622.1"/>
    <property type="molecule type" value="Genomic_DNA"/>
</dbReference>
<organism evidence="1 2">
    <name type="scientific">Candidatus Ordinivivax streblomastigis</name>
    <dbReference type="NCBI Taxonomy" id="2540710"/>
    <lineage>
        <taxon>Bacteria</taxon>
        <taxon>Pseudomonadati</taxon>
        <taxon>Bacteroidota</taxon>
        <taxon>Bacteroidia</taxon>
        <taxon>Bacteroidales</taxon>
        <taxon>Candidatus Ordinivivax</taxon>
    </lineage>
</organism>
<evidence type="ECO:0000313" key="1">
    <source>
        <dbReference type="EMBL" id="KAA6302622.1"/>
    </source>
</evidence>
<evidence type="ECO:0000313" key="2">
    <source>
        <dbReference type="Proteomes" id="UP000324575"/>
    </source>
</evidence>
<protein>
    <submittedName>
        <fullName evidence="1">Uncharacterized protein</fullName>
    </submittedName>
</protein>
<dbReference type="AlphaFoldDB" id="A0A5M8P2Q3"/>
<name>A0A5M8P2Q3_9BACT</name>
<proteinExistence type="predicted"/>
<gene>
    <name evidence="1" type="ORF">EZS26_001129</name>
</gene>
<comment type="caution">
    <text evidence="1">The sequence shown here is derived from an EMBL/GenBank/DDBJ whole genome shotgun (WGS) entry which is preliminary data.</text>
</comment>